<organism evidence="2 3">
    <name type="scientific">Frankia canadensis</name>
    <dbReference type="NCBI Taxonomy" id="1836972"/>
    <lineage>
        <taxon>Bacteria</taxon>
        <taxon>Bacillati</taxon>
        <taxon>Actinomycetota</taxon>
        <taxon>Actinomycetes</taxon>
        <taxon>Frankiales</taxon>
        <taxon>Frankiaceae</taxon>
        <taxon>Frankia</taxon>
    </lineage>
</organism>
<dbReference type="EMBL" id="FZMO01000552">
    <property type="protein sequence ID" value="SNQ51869.1"/>
    <property type="molecule type" value="Genomic_DNA"/>
</dbReference>
<reference evidence="2 3" key="1">
    <citation type="submission" date="2017-06" db="EMBL/GenBank/DDBJ databases">
        <authorList>
            <person name="Kim H.J."/>
            <person name="Triplett B.A."/>
        </authorList>
    </citation>
    <scope>NUCLEOTIDE SEQUENCE [LARGE SCALE GENOMIC DNA]</scope>
    <source>
        <strain evidence="2">FRACA_ARgP5</strain>
    </source>
</reference>
<dbReference type="AlphaFoldDB" id="A0A2I2L1T5"/>
<dbReference type="GO" id="GO:0004672">
    <property type="term" value="F:protein kinase activity"/>
    <property type="evidence" value="ECO:0007669"/>
    <property type="project" value="InterPro"/>
</dbReference>
<dbReference type="PROSITE" id="PS50011">
    <property type="entry name" value="PROTEIN_KINASE_DOM"/>
    <property type="match status" value="1"/>
</dbReference>
<keyword evidence="3" id="KW-1185">Reference proteome</keyword>
<dbReference type="InterPro" id="IPR000719">
    <property type="entry name" value="Prot_kinase_dom"/>
</dbReference>
<evidence type="ECO:0000313" key="3">
    <source>
        <dbReference type="Proteomes" id="UP000234331"/>
    </source>
</evidence>
<dbReference type="InterPro" id="IPR011009">
    <property type="entry name" value="Kinase-like_dom_sf"/>
</dbReference>
<accession>A0A2I2L1T5</accession>
<gene>
    <name evidence="2" type="ORF">FRACA_840007</name>
</gene>
<evidence type="ECO:0000259" key="1">
    <source>
        <dbReference type="PROSITE" id="PS50011"/>
    </source>
</evidence>
<dbReference type="RefSeq" id="WP_101836075.1">
    <property type="nucleotide sequence ID" value="NZ_FZMO01000552.1"/>
</dbReference>
<dbReference type="Gene3D" id="1.10.510.10">
    <property type="entry name" value="Transferase(Phosphotransferase) domain 1"/>
    <property type="match status" value="1"/>
</dbReference>
<dbReference type="SUPFAM" id="SSF56112">
    <property type="entry name" value="Protein kinase-like (PK-like)"/>
    <property type="match status" value="1"/>
</dbReference>
<dbReference type="GO" id="GO:0005524">
    <property type="term" value="F:ATP binding"/>
    <property type="evidence" value="ECO:0007669"/>
    <property type="project" value="InterPro"/>
</dbReference>
<evidence type="ECO:0000313" key="2">
    <source>
        <dbReference type="EMBL" id="SNQ51869.1"/>
    </source>
</evidence>
<sequence length="110" mass="11671">MQLAAGVPTSPAALLLADVGGTALARQTIPRDPTELFELAELLARAVAGIHRRGVIHRDINPANIVVGSAQPDPFLIVKTLVEVADSALYRAKSGGRNRVETTHPHPTPR</sequence>
<dbReference type="Proteomes" id="UP000234331">
    <property type="component" value="Unassembled WGS sequence"/>
</dbReference>
<proteinExistence type="predicted"/>
<protein>
    <recommendedName>
        <fullName evidence="1">Protein kinase domain-containing protein</fullName>
    </recommendedName>
</protein>
<name>A0A2I2L1T5_9ACTN</name>
<feature type="domain" description="Protein kinase" evidence="1">
    <location>
        <begin position="1"/>
        <end position="110"/>
    </location>
</feature>